<reference evidence="1" key="1">
    <citation type="submission" date="2021-02" db="EMBL/GenBank/DDBJ databases">
        <title>Genome-Resolved Metagenomics of a Microbial Community Performing Photosynthetic Biological Nutrient Removal.</title>
        <authorList>
            <person name="Mcdaniel E.A."/>
        </authorList>
    </citation>
    <scope>NUCLEOTIDE SEQUENCE</scope>
    <source>
        <strain evidence="1">UWPOB_OBS1</strain>
    </source>
</reference>
<organism evidence="1 2">
    <name type="scientific">Candidatus Obscuribacter phosphatis</name>
    <dbReference type="NCBI Taxonomy" id="1906157"/>
    <lineage>
        <taxon>Bacteria</taxon>
        <taxon>Bacillati</taxon>
        <taxon>Candidatus Melainabacteria</taxon>
        <taxon>Candidatus Obscuribacterales</taxon>
        <taxon>Candidatus Obscuribacteraceae</taxon>
        <taxon>Candidatus Obscuribacter</taxon>
    </lineage>
</organism>
<protein>
    <submittedName>
        <fullName evidence="1">Uncharacterized protein</fullName>
    </submittedName>
</protein>
<dbReference type="AlphaFoldDB" id="A0A8J7TMV6"/>
<dbReference type="EMBL" id="JAFLCK010000032">
    <property type="protein sequence ID" value="MBN8662154.1"/>
    <property type="molecule type" value="Genomic_DNA"/>
</dbReference>
<gene>
    <name evidence="1" type="ORF">J0M35_17430</name>
</gene>
<accession>A0A8J7TMV6</accession>
<dbReference type="Proteomes" id="UP000664277">
    <property type="component" value="Unassembled WGS sequence"/>
</dbReference>
<evidence type="ECO:0000313" key="2">
    <source>
        <dbReference type="Proteomes" id="UP000664277"/>
    </source>
</evidence>
<name>A0A8J7TMV6_9BACT</name>
<comment type="caution">
    <text evidence="1">The sequence shown here is derived from an EMBL/GenBank/DDBJ whole genome shotgun (WGS) entry which is preliminary data.</text>
</comment>
<evidence type="ECO:0000313" key="1">
    <source>
        <dbReference type="EMBL" id="MBN8662154.1"/>
    </source>
</evidence>
<sequence>MLIAAVRKINSTSQGWSLKARGFLFAILLSLCCSAAIKANSLSKGVELTVSVPFASASSKSPNAIEISFTNHSGKTIIIPLCSRFGKGTKYTHETTNSSVVAVFAQVRYRWLDARNQELARGIYETSGSAVRLAPNQSQILLVPIGEYSKKGARQLEVQFDNRSVEEAVKSFNLFQFLPPGADQYFVKKITIEWTEPEDWNASLKSR</sequence>
<proteinExistence type="predicted"/>